<dbReference type="OrthoDB" id="8908648at2"/>
<organism evidence="1 2">
    <name type="scientific">Paracidovorax wautersii</name>
    <dbReference type="NCBI Taxonomy" id="1177982"/>
    <lineage>
        <taxon>Bacteria</taxon>
        <taxon>Pseudomonadati</taxon>
        <taxon>Pseudomonadota</taxon>
        <taxon>Betaproteobacteria</taxon>
        <taxon>Burkholderiales</taxon>
        <taxon>Comamonadaceae</taxon>
        <taxon>Paracidovorax</taxon>
    </lineage>
</organism>
<dbReference type="EMBL" id="FONX01000006">
    <property type="protein sequence ID" value="SFE88085.1"/>
    <property type="molecule type" value="Genomic_DNA"/>
</dbReference>
<name>A0A1I2E5H0_9BURK</name>
<gene>
    <name evidence="1" type="ORF">SAMN04489711_106241</name>
</gene>
<evidence type="ECO:0000313" key="1">
    <source>
        <dbReference type="EMBL" id="SFE88085.1"/>
    </source>
</evidence>
<dbReference type="AlphaFoldDB" id="A0A1I2E5H0"/>
<proteinExistence type="predicted"/>
<keyword evidence="2" id="KW-1185">Reference proteome</keyword>
<protein>
    <submittedName>
        <fullName evidence="1">Uncharacterized protein</fullName>
    </submittedName>
</protein>
<dbReference type="STRING" id="1177982.SAMN04489711_106241"/>
<evidence type="ECO:0000313" key="2">
    <source>
        <dbReference type="Proteomes" id="UP000199119"/>
    </source>
</evidence>
<reference evidence="2" key="1">
    <citation type="submission" date="2016-10" db="EMBL/GenBank/DDBJ databases">
        <authorList>
            <person name="Varghese N."/>
            <person name="Submissions S."/>
        </authorList>
    </citation>
    <scope>NUCLEOTIDE SEQUENCE [LARGE SCALE GENOMIC DNA]</scope>
    <source>
        <strain evidence="2">DSM 27981</strain>
    </source>
</reference>
<dbReference type="Proteomes" id="UP000199119">
    <property type="component" value="Unassembled WGS sequence"/>
</dbReference>
<sequence length="157" mass="16916">MKTAQRRAARAKASMRNPGRWDALAPLALIAQRQPMAAHDAAAASVEVRTAWHHICDGGGTVPHLNRLALAMNICAHRAERIGPDAAEVAERAQAAILAMQQRYERLGRIGPDANALAHVPLALDLYDEMLRNVSVHQLNESLAAVDALMHEAEAAA</sequence>
<dbReference type="RefSeq" id="WP_092939603.1">
    <property type="nucleotide sequence ID" value="NZ_FONX01000006.1"/>
</dbReference>
<accession>A0A1I2E5H0</accession>